<feature type="chain" id="PRO_5019539473" description="Plant heme peroxidase family profile domain-containing protein" evidence="3">
    <location>
        <begin position="28"/>
        <end position="380"/>
    </location>
</feature>
<reference evidence="5" key="5">
    <citation type="journal article" date="2021" name="G3 (Bethesda)">
        <title>Aegilops tauschii genome assembly Aet v5.0 features greater sequence contiguity and improved annotation.</title>
        <authorList>
            <person name="Wang L."/>
            <person name="Zhu T."/>
            <person name="Rodriguez J.C."/>
            <person name="Deal K.R."/>
            <person name="Dubcovsky J."/>
            <person name="McGuire P.E."/>
            <person name="Lux T."/>
            <person name="Spannagl M."/>
            <person name="Mayer K.F.X."/>
            <person name="Baldrich P."/>
            <person name="Meyers B.C."/>
            <person name="Huo N."/>
            <person name="Gu Y.Q."/>
            <person name="Zhou H."/>
            <person name="Devos K.M."/>
            <person name="Bennetzen J.L."/>
            <person name="Unver T."/>
            <person name="Budak H."/>
            <person name="Gulick P.J."/>
            <person name="Galiba G."/>
            <person name="Kalapos B."/>
            <person name="Nelson D.R."/>
            <person name="Li P."/>
            <person name="You F.M."/>
            <person name="Luo M.C."/>
            <person name="Dvorak J."/>
        </authorList>
    </citation>
    <scope>NUCLEOTIDE SEQUENCE [LARGE SCALE GENOMIC DNA]</scope>
    <source>
        <strain evidence="5">cv. AL8/78</strain>
    </source>
</reference>
<dbReference type="AlphaFoldDB" id="A0A453F774"/>
<dbReference type="Gramene" id="AET3Gv20594200.2">
    <property type="protein sequence ID" value="AET3Gv20594200.2"/>
    <property type="gene ID" value="AET3Gv20594200"/>
</dbReference>
<evidence type="ECO:0000256" key="1">
    <source>
        <dbReference type="ARBA" id="ARBA00022837"/>
    </source>
</evidence>
<dbReference type="EnsemblPlants" id="AET3Gv20594200.2">
    <property type="protein sequence ID" value="AET3Gv20594200.2"/>
    <property type="gene ID" value="AET3Gv20594200"/>
</dbReference>
<keyword evidence="6" id="KW-1185">Reference proteome</keyword>
<name>A0A453F774_AEGTS</name>
<feature type="signal peptide" evidence="3">
    <location>
        <begin position="1"/>
        <end position="27"/>
    </location>
</feature>
<protein>
    <recommendedName>
        <fullName evidence="4">Plant heme peroxidase family profile domain-containing protein</fullName>
    </recommendedName>
</protein>
<dbReference type="SUPFAM" id="SSF48113">
    <property type="entry name" value="Heme-dependent peroxidases"/>
    <property type="match status" value="1"/>
</dbReference>
<sequence length="380" mass="41526">MTMGSSGGICFRTLVLLLVAYLGGMRAREAPLPLPSARSAGVNNRRAPERHGLSLDFYGKTCPSVDHIVANVTAERFRDHPATGPAVLRLFHNDCFVEVRKQSSNALHCICIHTHIAQFPHTNVTGLRRVHTDRAVRQGGRGEGGEGHGGEQEPAAVRVRHGGDGQGRRGEQVPRRRQLRRHPRPRRPGRRATGRRTLLRGEEGEKRQQGIPGWQGARQPAPRQLHRGRAPPRVRRQGPGRGRPGGAVRRAHHRLRALRPFPGPPLRLPRHPAAGPVHGRSAGEGAAHDVPLHRRQRPRGGAVRREHAVPVRPRLLRQPAGQAGRPGLRPGAVPGRAHQAARAGARRGQGPLLPGLRRQHGQDGLHPGQEGQEGRGQENL</sequence>
<feature type="compositionally biased region" description="Low complexity" evidence="2">
    <location>
        <begin position="335"/>
        <end position="350"/>
    </location>
</feature>
<feature type="compositionally biased region" description="Basic and acidic residues" evidence="2">
    <location>
        <begin position="199"/>
        <end position="208"/>
    </location>
</feature>
<dbReference type="STRING" id="200361.A0A453F774"/>
<reference evidence="5" key="4">
    <citation type="submission" date="2019-03" db="UniProtKB">
        <authorList>
            <consortium name="EnsemblPlants"/>
        </authorList>
    </citation>
    <scope>IDENTIFICATION</scope>
</reference>
<dbReference type="GO" id="GO:0020037">
    <property type="term" value="F:heme binding"/>
    <property type="evidence" value="ECO:0007669"/>
    <property type="project" value="InterPro"/>
</dbReference>
<dbReference type="InterPro" id="IPR002016">
    <property type="entry name" value="Haem_peroxidase"/>
</dbReference>
<feature type="compositionally biased region" description="Basic and acidic residues" evidence="2">
    <location>
        <begin position="161"/>
        <end position="174"/>
    </location>
</feature>
<evidence type="ECO:0000256" key="3">
    <source>
        <dbReference type="SAM" id="SignalP"/>
    </source>
</evidence>
<dbReference type="GO" id="GO:0006979">
    <property type="term" value="P:response to oxidative stress"/>
    <property type="evidence" value="ECO:0007669"/>
    <property type="project" value="InterPro"/>
</dbReference>
<keyword evidence="3" id="KW-0732">Signal</keyword>
<organism evidence="5 6">
    <name type="scientific">Aegilops tauschii subsp. strangulata</name>
    <name type="common">Goatgrass</name>
    <dbReference type="NCBI Taxonomy" id="200361"/>
    <lineage>
        <taxon>Eukaryota</taxon>
        <taxon>Viridiplantae</taxon>
        <taxon>Streptophyta</taxon>
        <taxon>Embryophyta</taxon>
        <taxon>Tracheophyta</taxon>
        <taxon>Spermatophyta</taxon>
        <taxon>Magnoliopsida</taxon>
        <taxon>Liliopsida</taxon>
        <taxon>Poales</taxon>
        <taxon>Poaceae</taxon>
        <taxon>BOP clade</taxon>
        <taxon>Pooideae</taxon>
        <taxon>Triticodae</taxon>
        <taxon>Triticeae</taxon>
        <taxon>Triticinae</taxon>
        <taxon>Aegilops</taxon>
    </lineage>
</organism>
<proteinExistence type="predicted"/>
<dbReference type="Gene3D" id="1.10.520.10">
    <property type="match status" value="1"/>
</dbReference>
<feature type="compositionally biased region" description="Basic residues" evidence="2">
    <location>
        <begin position="224"/>
        <end position="238"/>
    </location>
</feature>
<dbReference type="PROSITE" id="PS50873">
    <property type="entry name" value="PEROXIDASE_4"/>
    <property type="match status" value="1"/>
</dbReference>
<evidence type="ECO:0000259" key="4">
    <source>
        <dbReference type="PROSITE" id="PS50873"/>
    </source>
</evidence>
<feature type="compositionally biased region" description="Basic residues" evidence="2">
    <location>
        <begin position="175"/>
        <end position="198"/>
    </location>
</feature>
<dbReference type="Proteomes" id="UP000015105">
    <property type="component" value="Chromosome 3D"/>
</dbReference>
<accession>A0A453F774</accession>
<reference evidence="6" key="2">
    <citation type="journal article" date="2017" name="Nat. Plants">
        <title>The Aegilops tauschii genome reveals multiple impacts of transposons.</title>
        <authorList>
            <person name="Zhao G."/>
            <person name="Zou C."/>
            <person name="Li K."/>
            <person name="Wang K."/>
            <person name="Li T."/>
            <person name="Gao L."/>
            <person name="Zhang X."/>
            <person name="Wang H."/>
            <person name="Yang Z."/>
            <person name="Liu X."/>
            <person name="Jiang W."/>
            <person name="Mao L."/>
            <person name="Kong X."/>
            <person name="Jiao Y."/>
            <person name="Jia J."/>
        </authorList>
    </citation>
    <scope>NUCLEOTIDE SEQUENCE [LARGE SCALE GENOMIC DNA]</scope>
    <source>
        <strain evidence="6">cv. AL8/78</strain>
    </source>
</reference>
<reference evidence="5" key="3">
    <citation type="journal article" date="2017" name="Nature">
        <title>Genome sequence of the progenitor of the wheat D genome Aegilops tauschii.</title>
        <authorList>
            <person name="Luo M.C."/>
            <person name="Gu Y.Q."/>
            <person name="Puiu D."/>
            <person name="Wang H."/>
            <person name="Twardziok S.O."/>
            <person name="Deal K.R."/>
            <person name="Huo N."/>
            <person name="Zhu T."/>
            <person name="Wang L."/>
            <person name="Wang Y."/>
            <person name="McGuire P.E."/>
            <person name="Liu S."/>
            <person name="Long H."/>
            <person name="Ramasamy R.K."/>
            <person name="Rodriguez J.C."/>
            <person name="Van S.L."/>
            <person name="Yuan L."/>
            <person name="Wang Z."/>
            <person name="Xia Z."/>
            <person name="Xiao L."/>
            <person name="Anderson O.D."/>
            <person name="Ouyang S."/>
            <person name="Liang Y."/>
            <person name="Zimin A.V."/>
            <person name="Pertea G."/>
            <person name="Qi P."/>
            <person name="Bennetzen J.L."/>
            <person name="Dai X."/>
            <person name="Dawson M.W."/>
            <person name="Muller H.G."/>
            <person name="Kugler K."/>
            <person name="Rivarola-Duarte L."/>
            <person name="Spannagl M."/>
            <person name="Mayer K.F.X."/>
            <person name="Lu F.H."/>
            <person name="Bevan M.W."/>
            <person name="Leroy P."/>
            <person name="Li P."/>
            <person name="You F.M."/>
            <person name="Sun Q."/>
            <person name="Liu Z."/>
            <person name="Lyons E."/>
            <person name="Wicker T."/>
            <person name="Salzberg S.L."/>
            <person name="Devos K.M."/>
            <person name="Dvorak J."/>
        </authorList>
    </citation>
    <scope>NUCLEOTIDE SEQUENCE [LARGE SCALE GENOMIC DNA]</scope>
    <source>
        <strain evidence="5">cv. AL8/78</strain>
    </source>
</reference>
<feature type="domain" description="Plant heme peroxidase family profile" evidence="4">
    <location>
        <begin position="52"/>
        <end position="98"/>
    </location>
</feature>
<evidence type="ECO:0000313" key="5">
    <source>
        <dbReference type="EnsemblPlants" id="AET3Gv20594200.2"/>
    </source>
</evidence>
<evidence type="ECO:0000313" key="6">
    <source>
        <dbReference type="Proteomes" id="UP000015105"/>
    </source>
</evidence>
<reference evidence="6" key="1">
    <citation type="journal article" date="2014" name="Science">
        <title>Ancient hybridizations among the ancestral genomes of bread wheat.</title>
        <authorList>
            <consortium name="International Wheat Genome Sequencing Consortium,"/>
            <person name="Marcussen T."/>
            <person name="Sandve S.R."/>
            <person name="Heier L."/>
            <person name="Spannagl M."/>
            <person name="Pfeifer M."/>
            <person name="Jakobsen K.S."/>
            <person name="Wulff B.B."/>
            <person name="Steuernagel B."/>
            <person name="Mayer K.F."/>
            <person name="Olsen O.A."/>
        </authorList>
    </citation>
    <scope>NUCLEOTIDE SEQUENCE [LARGE SCALE GENOMIC DNA]</scope>
    <source>
        <strain evidence="6">cv. AL8/78</strain>
    </source>
</reference>
<evidence type="ECO:0000256" key="2">
    <source>
        <dbReference type="SAM" id="MobiDB-lite"/>
    </source>
</evidence>
<keyword evidence="1" id="KW-0106">Calcium</keyword>
<feature type="region of interest" description="Disordered" evidence="2">
    <location>
        <begin position="137"/>
        <end position="380"/>
    </location>
</feature>
<dbReference type="GO" id="GO:0004601">
    <property type="term" value="F:peroxidase activity"/>
    <property type="evidence" value="ECO:0007669"/>
    <property type="project" value="InterPro"/>
</dbReference>
<dbReference type="InterPro" id="IPR010255">
    <property type="entry name" value="Haem_peroxidase_sf"/>
</dbReference>